<dbReference type="AlphaFoldDB" id="A0A1H1MLE0"/>
<sequence length="69" mass="7822">MRLFLRQIKLIDQTVTDINIISILFKFFLITAIALLVFFLTARTYSSTSFNDTSGNIPLLLKANPPAPY</sequence>
<keyword evidence="3" id="KW-1185">Reference proteome</keyword>
<feature type="transmembrane region" description="Helical" evidence="1">
    <location>
        <begin position="20"/>
        <end position="40"/>
    </location>
</feature>
<proteinExistence type="predicted"/>
<keyword evidence="1" id="KW-0472">Membrane</keyword>
<organism evidence="2 3">
    <name type="scientific">Christiangramia echinicola</name>
    <dbReference type="NCBI Taxonomy" id="279359"/>
    <lineage>
        <taxon>Bacteria</taxon>
        <taxon>Pseudomonadati</taxon>
        <taxon>Bacteroidota</taxon>
        <taxon>Flavobacteriia</taxon>
        <taxon>Flavobacteriales</taxon>
        <taxon>Flavobacteriaceae</taxon>
        <taxon>Christiangramia</taxon>
    </lineage>
</organism>
<name>A0A1H1MLE0_9FLAO</name>
<keyword evidence="1" id="KW-0812">Transmembrane</keyword>
<dbReference type="Proteomes" id="UP000198858">
    <property type="component" value="Chromosome I"/>
</dbReference>
<evidence type="ECO:0000256" key="1">
    <source>
        <dbReference type="SAM" id="Phobius"/>
    </source>
</evidence>
<reference evidence="2 3" key="1">
    <citation type="submission" date="2016-10" db="EMBL/GenBank/DDBJ databases">
        <authorList>
            <person name="Varghese N."/>
            <person name="Submissions S."/>
        </authorList>
    </citation>
    <scope>NUCLEOTIDE SEQUENCE [LARGE SCALE GENOMIC DNA]</scope>
    <source>
        <strain evidence="2 3">Mar_2010_102</strain>
    </source>
</reference>
<protein>
    <submittedName>
        <fullName evidence="2">Uncharacterized protein</fullName>
    </submittedName>
</protein>
<gene>
    <name evidence="2" type="ORF">SAMN04488552_1356</name>
</gene>
<evidence type="ECO:0000313" key="3">
    <source>
        <dbReference type="Proteomes" id="UP000198858"/>
    </source>
</evidence>
<evidence type="ECO:0000313" key="2">
    <source>
        <dbReference type="EMBL" id="SDR87558.1"/>
    </source>
</evidence>
<keyword evidence="1" id="KW-1133">Transmembrane helix</keyword>
<accession>A0A1H1MLE0</accession>
<dbReference type="EMBL" id="LT629745">
    <property type="protein sequence ID" value="SDR87558.1"/>
    <property type="molecule type" value="Genomic_DNA"/>
</dbReference>